<evidence type="ECO:0000259" key="1">
    <source>
        <dbReference type="Pfam" id="PF24626"/>
    </source>
</evidence>
<reference evidence="2 3" key="1">
    <citation type="journal article" date="2023" name="G3 (Bethesda)">
        <title>A chromosome-length genome assembly and annotation of blackberry (Rubus argutus, cv. 'Hillquist').</title>
        <authorList>
            <person name="Bruna T."/>
            <person name="Aryal R."/>
            <person name="Dudchenko O."/>
            <person name="Sargent D.J."/>
            <person name="Mead D."/>
            <person name="Buti M."/>
            <person name="Cavallini A."/>
            <person name="Hytonen T."/>
            <person name="Andres J."/>
            <person name="Pham M."/>
            <person name="Weisz D."/>
            <person name="Mascagni F."/>
            <person name="Usai G."/>
            <person name="Natali L."/>
            <person name="Bassil N."/>
            <person name="Fernandez G.E."/>
            <person name="Lomsadze A."/>
            <person name="Armour M."/>
            <person name="Olukolu B."/>
            <person name="Poorten T."/>
            <person name="Britton C."/>
            <person name="Davik J."/>
            <person name="Ashrafi H."/>
            <person name="Aiden E.L."/>
            <person name="Borodovsky M."/>
            <person name="Worthington M."/>
        </authorList>
    </citation>
    <scope>NUCLEOTIDE SEQUENCE [LARGE SCALE GENOMIC DNA]</scope>
    <source>
        <strain evidence="2">PI 553951</strain>
    </source>
</reference>
<dbReference type="Proteomes" id="UP001457282">
    <property type="component" value="Unassembled WGS sequence"/>
</dbReference>
<dbReference type="PANTHER" id="PTHR37984:SF5">
    <property type="entry name" value="PROTEIN NYNRIN-LIKE"/>
    <property type="match status" value="1"/>
</dbReference>
<dbReference type="InterPro" id="IPR050951">
    <property type="entry name" value="Retrovirus_Pol_polyprotein"/>
</dbReference>
<evidence type="ECO:0000313" key="3">
    <source>
        <dbReference type="Proteomes" id="UP001457282"/>
    </source>
</evidence>
<dbReference type="AlphaFoldDB" id="A0AAW1W1C6"/>
<comment type="caution">
    <text evidence="2">The sequence shown here is derived from an EMBL/GenBank/DDBJ whole genome shotgun (WGS) entry which is preliminary data.</text>
</comment>
<gene>
    <name evidence="2" type="ORF">M0R45_037739</name>
</gene>
<dbReference type="GO" id="GO:0003676">
    <property type="term" value="F:nucleic acid binding"/>
    <property type="evidence" value="ECO:0007669"/>
    <property type="project" value="InterPro"/>
</dbReference>
<dbReference type="Gene3D" id="3.30.420.10">
    <property type="entry name" value="Ribonuclease H-like superfamily/Ribonuclease H"/>
    <property type="match status" value="1"/>
</dbReference>
<dbReference type="InterPro" id="IPR056924">
    <property type="entry name" value="SH3_Tf2-1"/>
</dbReference>
<keyword evidence="3" id="KW-1185">Reference proteome</keyword>
<dbReference type="Pfam" id="PF24626">
    <property type="entry name" value="SH3_Tf2-1"/>
    <property type="match status" value="1"/>
</dbReference>
<dbReference type="PANTHER" id="PTHR37984">
    <property type="entry name" value="PROTEIN CBG26694"/>
    <property type="match status" value="1"/>
</dbReference>
<proteinExistence type="predicted"/>
<name>A0AAW1W1C6_RUBAR</name>
<protein>
    <recommendedName>
        <fullName evidence="1">Tf2-1-like SH3-like domain-containing protein</fullName>
    </recommendedName>
</protein>
<organism evidence="2 3">
    <name type="scientific">Rubus argutus</name>
    <name type="common">Southern blackberry</name>
    <dbReference type="NCBI Taxonomy" id="59490"/>
    <lineage>
        <taxon>Eukaryota</taxon>
        <taxon>Viridiplantae</taxon>
        <taxon>Streptophyta</taxon>
        <taxon>Embryophyta</taxon>
        <taxon>Tracheophyta</taxon>
        <taxon>Spermatophyta</taxon>
        <taxon>Magnoliopsida</taxon>
        <taxon>eudicotyledons</taxon>
        <taxon>Gunneridae</taxon>
        <taxon>Pentapetalae</taxon>
        <taxon>rosids</taxon>
        <taxon>fabids</taxon>
        <taxon>Rosales</taxon>
        <taxon>Rosaceae</taxon>
        <taxon>Rosoideae</taxon>
        <taxon>Rosoideae incertae sedis</taxon>
        <taxon>Rubus</taxon>
    </lineage>
</organism>
<sequence length="192" mass="21394">MIQSVYGDKPKQWDYALPQVEFAYNSAVHSATGKSPFSLVYITVPKQVVDLVRLPKGAGHSVAAESLAEMTKSIQAEVRAKLEETNAKYKAAADKHRRTKVFQVGDFVMVFLRKDRFPVGTYNKLKPRKYGPYKILQKINDNAYIVDLPATMGISKTFNAADLFDFHADDEPLYLENSKSNSSIEGVTDAGP</sequence>
<accession>A0AAW1W1C6</accession>
<dbReference type="InterPro" id="IPR036397">
    <property type="entry name" value="RNaseH_sf"/>
</dbReference>
<evidence type="ECO:0000313" key="2">
    <source>
        <dbReference type="EMBL" id="KAK9913940.1"/>
    </source>
</evidence>
<feature type="domain" description="Tf2-1-like SH3-like" evidence="1">
    <location>
        <begin position="105"/>
        <end position="166"/>
    </location>
</feature>
<dbReference type="EMBL" id="JBEDUW010000007">
    <property type="protein sequence ID" value="KAK9913940.1"/>
    <property type="molecule type" value="Genomic_DNA"/>
</dbReference>